<reference evidence="5" key="1">
    <citation type="submission" date="2023-07" db="EMBL/GenBank/DDBJ databases">
        <title>Two novel species in the genus Flavivirga.</title>
        <authorList>
            <person name="Kwon K."/>
        </authorList>
    </citation>
    <scope>NUCLEOTIDE SEQUENCE</scope>
    <source>
        <strain evidence="5">KCTC 52353</strain>
    </source>
</reference>
<keyword evidence="6" id="KW-1185">Reference proteome</keyword>
<dbReference type="SMART" id="SM00354">
    <property type="entry name" value="HTH_LACI"/>
    <property type="match status" value="1"/>
</dbReference>
<dbReference type="PANTHER" id="PTHR30146">
    <property type="entry name" value="LACI-RELATED TRANSCRIPTIONAL REPRESSOR"/>
    <property type="match status" value="1"/>
</dbReference>
<keyword evidence="3" id="KW-0804">Transcription</keyword>
<dbReference type="InterPro" id="IPR028082">
    <property type="entry name" value="Peripla_BP_I"/>
</dbReference>
<proteinExistence type="predicted"/>
<organism evidence="5 6">
    <name type="scientific">Flavivirga aquimarina</name>
    <dbReference type="NCBI Taxonomy" id="2027862"/>
    <lineage>
        <taxon>Bacteria</taxon>
        <taxon>Pseudomonadati</taxon>
        <taxon>Bacteroidota</taxon>
        <taxon>Flavobacteriia</taxon>
        <taxon>Flavobacteriales</taxon>
        <taxon>Flavobacteriaceae</taxon>
        <taxon>Flavivirga</taxon>
    </lineage>
</organism>
<comment type="caution">
    <text evidence="5">The sequence shown here is derived from an EMBL/GenBank/DDBJ whole genome shotgun (WGS) entry which is preliminary data.</text>
</comment>
<dbReference type="InterPro" id="IPR000843">
    <property type="entry name" value="HTH_LacI"/>
</dbReference>
<dbReference type="RefSeq" id="WP_303278420.1">
    <property type="nucleotide sequence ID" value="NZ_JAUOEK010000131.1"/>
</dbReference>
<accession>A0ABT8WC41</accession>
<evidence type="ECO:0000256" key="1">
    <source>
        <dbReference type="ARBA" id="ARBA00023015"/>
    </source>
</evidence>
<dbReference type="InterPro" id="IPR010982">
    <property type="entry name" value="Lambda_DNA-bd_dom_sf"/>
</dbReference>
<dbReference type="Pfam" id="PF00356">
    <property type="entry name" value="LacI"/>
    <property type="match status" value="1"/>
</dbReference>
<dbReference type="PROSITE" id="PS00356">
    <property type="entry name" value="HTH_LACI_1"/>
    <property type="match status" value="1"/>
</dbReference>
<keyword evidence="1" id="KW-0805">Transcription regulation</keyword>
<dbReference type="SUPFAM" id="SSF47413">
    <property type="entry name" value="lambda repressor-like DNA-binding domains"/>
    <property type="match status" value="1"/>
</dbReference>
<sequence length="350" mass="39443">MITINDIAKEAGVSIGTIDRVIHNRGGVSKKTEAKVNAIIKKHDFKINVIASSLASNKKFEIATLIPEFDSKNTFWKSPMMGISKAKEDIEKFGVKVNSYTFNQFEVSSYVSQFKKIIASKPDAVIFTPLFGTETQLLAEALDNKKIPYIFLNVNLDGFDNMSFIGQDSYMSGVLAGKLMHLSINDDASIAIMQTRINVDNNHAIYNRISGFDDYFTDNNISINRTKVTIFNLDDTDELKEKLHDMFNANPTIKGIFVPSSRVFSFANCIDNSKIKDLALIGFDGTEQNIKCLEDGRVSFLISQKPFKEGYESIKLMVDYLIEKKRPVSKIYSPIEILTKENVKFSMELK</sequence>
<dbReference type="CDD" id="cd01392">
    <property type="entry name" value="HTH_LacI"/>
    <property type="match status" value="1"/>
</dbReference>
<feature type="domain" description="HTH lacI-type" evidence="4">
    <location>
        <begin position="2"/>
        <end position="56"/>
    </location>
</feature>
<dbReference type="PROSITE" id="PS50932">
    <property type="entry name" value="HTH_LACI_2"/>
    <property type="match status" value="1"/>
</dbReference>
<dbReference type="Gene3D" id="1.10.260.40">
    <property type="entry name" value="lambda repressor-like DNA-binding domains"/>
    <property type="match status" value="1"/>
</dbReference>
<dbReference type="SUPFAM" id="SSF53822">
    <property type="entry name" value="Periplasmic binding protein-like I"/>
    <property type="match status" value="1"/>
</dbReference>
<dbReference type="InterPro" id="IPR025997">
    <property type="entry name" value="SBP_2_dom"/>
</dbReference>
<evidence type="ECO:0000313" key="5">
    <source>
        <dbReference type="EMBL" id="MDO5970723.1"/>
    </source>
</evidence>
<evidence type="ECO:0000256" key="2">
    <source>
        <dbReference type="ARBA" id="ARBA00023125"/>
    </source>
</evidence>
<dbReference type="EMBL" id="JAUOEK010000131">
    <property type="protein sequence ID" value="MDO5970723.1"/>
    <property type="molecule type" value="Genomic_DNA"/>
</dbReference>
<name>A0ABT8WC41_9FLAO</name>
<dbReference type="Gene3D" id="3.40.50.2300">
    <property type="match status" value="2"/>
</dbReference>
<evidence type="ECO:0000313" key="6">
    <source>
        <dbReference type="Proteomes" id="UP001176883"/>
    </source>
</evidence>
<dbReference type="Pfam" id="PF13407">
    <property type="entry name" value="Peripla_BP_4"/>
    <property type="match status" value="1"/>
</dbReference>
<dbReference type="PANTHER" id="PTHR30146:SF144">
    <property type="entry name" value="LACI-FAMILY TRANSCRIPTION REGULATOR"/>
    <property type="match status" value="1"/>
</dbReference>
<dbReference type="Proteomes" id="UP001176883">
    <property type="component" value="Unassembled WGS sequence"/>
</dbReference>
<protein>
    <submittedName>
        <fullName evidence="5">Substrate-binding domain-containing protein</fullName>
    </submittedName>
</protein>
<evidence type="ECO:0000256" key="3">
    <source>
        <dbReference type="ARBA" id="ARBA00023163"/>
    </source>
</evidence>
<gene>
    <name evidence="5" type="ORF">Q4Q35_12975</name>
</gene>
<evidence type="ECO:0000259" key="4">
    <source>
        <dbReference type="PROSITE" id="PS50932"/>
    </source>
</evidence>
<keyword evidence="2" id="KW-0238">DNA-binding</keyword>